<dbReference type="Pfam" id="PF24883">
    <property type="entry name" value="NPHP3_N"/>
    <property type="match status" value="1"/>
</dbReference>
<dbReference type="AlphaFoldDB" id="U4LCE3"/>
<sequence>MSTLQQMSISVPGQLSQQSEKLSEIVSIVTEISTTSAEISKISTGVQELQSKFKEGELDKLLSWISPINPHERHHDILSKRLNGTGQWFIQMSLFQDWMGNEKSANSRNGSQVFGCYGKPGAGKSVLCSIVIDHLSQMLKNRSEKACVIWLYCDYQDEAQQTAEKLIGALLKQILHT</sequence>
<organism evidence="3 4">
    <name type="scientific">Pyronema omphalodes (strain CBS 100304)</name>
    <name type="common">Pyronema confluens</name>
    <dbReference type="NCBI Taxonomy" id="1076935"/>
    <lineage>
        <taxon>Eukaryota</taxon>
        <taxon>Fungi</taxon>
        <taxon>Dikarya</taxon>
        <taxon>Ascomycota</taxon>
        <taxon>Pezizomycotina</taxon>
        <taxon>Pezizomycetes</taxon>
        <taxon>Pezizales</taxon>
        <taxon>Pyronemataceae</taxon>
        <taxon>Pyronema</taxon>
    </lineage>
</organism>
<dbReference type="OMA" id="HERHHDI"/>
<dbReference type="Gene3D" id="3.40.50.300">
    <property type="entry name" value="P-loop containing nucleotide triphosphate hydrolases"/>
    <property type="match status" value="1"/>
</dbReference>
<dbReference type="EMBL" id="HF935675">
    <property type="protein sequence ID" value="CCX12088.1"/>
    <property type="molecule type" value="Genomic_DNA"/>
</dbReference>
<reference evidence="3 4" key="1">
    <citation type="journal article" date="2013" name="PLoS Genet.">
        <title>The genome and development-dependent transcriptomes of Pyronema confluens: a window into fungal evolution.</title>
        <authorList>
            <person name="Traeger S."/>
            <person name="Altegoer F."/>
            <person name="Freitag M."/>
            <person name="Gabaldon T."/>
            <person name="Kempken F."/>
            <person name="Kumar A."/>
            <person name="Marcet-Houben M."/>
            <person name="Poggeler S."/>
            <person name="Stajich J.E."/>
            <person name="Nowrousian M."/>
        </authorList>
    </citation>
    <scope>NUCLEOTIDE SEQUENCE [LARGE SCALE GENOMIC DNA]</scope>
    <source>
        <strain evidence="4">CBS 100304</strain>
        <tissue evidence="3">Vegetative mycelium</tissue>
    </source>
</reference>
<dbReference type="InterPro" id="IPR027417">
    <property type="entry name" value="P-loop_NTPase"/>
</dbReference>
<dbReference type="STRING" id="1076935.U4LCE3"/>
<protein>
    <submittedName>
        <fullName evidence="3">Similar to ankyrin repeat-containing protein, putative [Penicillium marneffei ATCC 18224] acc. no. XP_002144344</fullName>
    </submittedName>
</protein>
<dbReference type="InterPro" id="IPR056884">
    <property type="entry name" value="NPHP3-like_N"/>
</dbReference>
<dbReference type="PANTHER" id="PTHR10039">
    <property type="entry name" value="AMELOGENIN"/>
    <property type="match status" value="1"/>
</dbReference>
<gene>
    <name evidence="3" type="ORF">PCON_11682</name>
</gene>
<feature type="domain" description="Nephrocystin 3-like N-terminal" evidence="2">
    <location>
        <begin position="84"/>
        <end position="176"/>
    </location>
</feature>
<name>U4LCE3_PYROM</name>
<evidence type="ECO:0000313" key="4">
    <source>
        <dbReference type="Proteomes" id="UP000018144"/>
    </source>
</evidence>
<evidence type="ECO:0000313" key="3">
    <source>
        <dbReference type="EMBL" id="CCX12088.1"/>
    </source>
</evidence>
<evidence type="ECO:0000259" key="2">
    <source>
        <dbReference type="Pfam" id="PF24883"/>
    </source>
</evidence>
<keyword evidence="4" id="KW-1185">Reference proteome</keyword>
<proteinExistence type="predicted"/>
<keyword evidence="1" id="KW-0677">Repeat</keyword>
<evidence type="ECO:0000256" key="1">
    <source>
        <dbReference type="ARBA" id="ARBA00022737"/>
    </source>
</evidence>
<accession>U4LCE3</accession>
<dbReference type="PANTHER" id="PTHR10039:SF15">
    <property type="entry name" value="NACHT DOMAIN-CONTAINING PROTEIN"/>
    <property type="match status" value="1"/>
</dbReference>
<dbReference type="OrthoDB" id="195446at2759"/>
<dbReference type="SUPFAM" id="SSF52540">
    <property type="entry name" value="P-loop containing nucleoside triphosphate hydrolases"/>
    <property type="match status" value="1"/>
</dbReference>
<dbReference type="Proteomes" id="UP000018144">
    <property type="component" value="Unassembled WGS sequence"/>
</dbReference>